<dbReference type="CDD" id="cd19166">
    <property type="entry name" value="HemeO-bac"/>
    <property type="match status" value="1"/>
</dbReference>
<organism evidence="1 2">
    <name type="scientific">Sphingomonas swuensis</name>
    <dbReference type="NCBI Taxonomy" id="977800"/>
    <lineage>
        <taxon>Bacteria</taxon>
        <taxon>Pseudomonadati</taxon>
        <taxon>Pseudomonadota</taxon>
        <taxon>Alphaproteobacteria</taxon>
        <taxon>Sphingomonadales</taxon>
        <taxon>Sphingomonadaceae</taxon>
        <taxon>Sphingomonas</taxon>
    </lineage>
</organism>
<dbReference type="Gene3D" id="1.20.910.10">
    <property type="entry name" value="Heme oxygenase-like"/>
    <property type="match status" value="1"/>
</dbReference>
<dbReference type="InterPro" id="IPR016084">
    <property type="entry name" value="Haem_Oase-like_multi-hlx"/>
</dbReference>
<evidence type="ECO:0000313" key="1">
    <source>
        <dbReference type="EMBL" id="GAA4012988.1"/>
    </source>
</evidence>
<dbReference type="RefSeq" id="WP_344706171.1">
    <property type="nucleotide sequence ID" value="NZ_BAABBQ010000001.1"/>
</dbReference>
<keyword evidence="2" id="KW-1185">Reference proteome</keyword>
<protein>
    <recommendedName>
        <fullName evidence="3">Heme oxygenase</fullName>
    </recommendedName>
</protein>
<accession>A0ABP7SKI1</accession>
<name>A0ABP7SKI1_9SPHN</name>
<dbReference type="Pfam" id="PF01126">
    <property type="entry name" value="Heme_oxygenase"/>
    <property type="match status" value="1"/>
</dbReference>
<evidence type="ECO:0008006" key="3">
    <source>
        <dbReference type="Google" id="ProtNLM"/>
    </source>
</evidence>
<comment type="caution">
    <text evidence="1">The sequence shown here is derived from an EMBL/GenBank/DDBJ whole genome shotgun (WGS) entry which is preliminary data.</text>
</comment>
<dbReference type="Proteomes" id="UP001500235">
    <property type="component" value="Unassembled WGS sequence"/>
</dbReference>
<dbReference type="SUPFAM" id="SSF48613">
    <property type="entry name" value="Heme oxygenase-like"/>
    <property type="match status" value="1"/>
</dbReference>
<reference evidence="2" key="1">
    <citation type="journal article" date="2019" name="Int. J. Syst. Evol. Microbiol.">
        <title>The Global Catalogue of Microorganisms (GCM) 10K type strain sequencing project: providing services to taxonomists for standard genome sequencing and annotation.</title>
        <authorList>
            <consortium name="The Broad Institute Genomics Platform"/>
            <consortium name="The Broad Institute Genome Sequencing Center for Infectious Disease"/>
            <person name="Wu L."/>
            <person name="Ma J."/>
        </authorList>
    </citation>
    <scope>NUCLEOTIDE SEQUENCE [LARGE SCALE GENOMIC DNA]</scope>
    <source>
        <strain evidence="2">JCM 17563</strain>
    </source>
</reference>
<gene>
    <name evidence="1" type="ORF">GCM10022280_08820</name>
</gene>
<proteinExistence type="predicted"/>
<dbReference type="InterPro" id="IPR016053">
    <property type="entry name" value="Haem_Oase-like"/>
</dbReference>
<dbReference type="EMBL" id="BAABBQ010000001">
    <property type="protein sequence ID" value="GAA4012988.1"/>
    <property type="molecule type" value="Genomic_DNA"/>
</dbReference>
<sequence>MTILSARRAIDRGEERSVASARWTLRDATTEAHERVDRLFSRFDLARADDYRLFLEAHRAVLPGLEHSLAESNVEEFLPDWPRRRRADSLAADLRDLGLSDSVEDVTAPALSRASAIGLLYVLEGSRLGGAVLARRVSANDDPRCRAATRYLRHGEGERLWPTFVAALDQVDELRDHLPEMIDSAHRAFAIFEAAADAVLARSIPRTSH</sequence>
<evidence type="ECO:0000313" key="2">
    <source>
        <dbReference type="Proteomes" id="UP001500235"/>
    </source>
</evidence>